<organism evidence="2 3">
    <name type="scientific">Microvirga guangxiensis</name>
    <dbReference type="NCBI Taxonomy" id="549386"/>
    <lineage>
        <taxon>Bacteria</taxon>
        <taxon>Pseudomonadati</taxon>
        <taxon>Pseudomonadota</taxon>
        <taxon>Alphaproteobacteria</taxon>
        <taxon>Hyphomicrobiales</taxon>
        <taxon>Methylobacteriaceae</taxon>
        <taxon>Microvirga</taxon>
    </lineage>
</organism>
<feature type="chain" id="PRO_5011723553" description="DUF2946 domain-containing protein" evidence="1">
    <location>
        <begin position="39"/>
        <end position="126"/>
    </location>
</feature>
<dbReference type="AlphaFoldDB" id="A0A1G5DLC1"/>
<proteinExistence type="predicted"/>
<keyword evidence="1" id="KW-0732">Signal</keyword>
<name>A0A1G5DLC1_9HYPH</name>
<protein>
    <recommendedName>
        <fullName evidence="4">DUF2946 domain-containing protein</fullName>
    </recommendedName>
</protein>
<evidence type="ECO:0000256" key="1">
    <source>
        <dbReference type="SAM" id="SignalP"/>
    </source>
</evidence>
<dbReference type="EMBL" id="FMVJ01000003">
    <property type="protein sequence ID" value="SCY15579.1"/>
    <property type="molecule type" value="Genomic_DNA"/>
</dbReference>
<evidence type="ECO:0000313" key="3">
    <source>
        <dbReference type="Proteomes" id="UP000199569"/>
    </source>
</evidence>
<reference evidence="2 3" key="1">
    <citation type="submission" date="2016-10" db="EMBL/GenBank/DDBJ databases">
        <authorList>
            <person name="de Groot N.N."/>
        </authorList>
    </citation>
    <scope>NUCLEOTIDE SEQUENCE [LARGE SCALE GENOMIC DNA]</scope>
    <source>
        <strain evidence="2 3">CGMCC 1.7666</strain>
    </source>
</reference>
<dbReference type="STRING" id="549386.SAMN02927923_00714"/>
<accession>A0A1G5DLC1</accession>
<evidence type="ECO:0008006" key="4">
    <source>
        <dbReference type="Google" id="ProtNLM"/>
    </source>
</evidence>
<sequence>MTRTGTTTAFKRAVLTVLLAYALVLQTVLVSLSGAAHAAEAAGPQGILCLQDGQRLPDHDPAKAHDGLCCILSCYSAGPAGPLPEQVSADRLMPVAIKATVRAVSADIRPFSNVLPVGSRAPPRLG</sequence>
<gene>
    <name evidence="2" type="ORF">SAMN02927923_00714</name>
</gene>
<dbReference type="Proteomes" id="UP000199569">
    <property type="component" value="Unassembled WGS sequence"/>
</dbReference>
<feature type="signal peptide" evidence="1">
    <location>
        <begin position="1"/>
        <end position="38"/>
    </location>
</feature>
<keyword evidence="3" id="KW-1185">Reference proteome</keyword>
<evidence type="ECO:0000313" key="2">
    <source>
        <dbReference type="EMBL" id="SCY15579.1"/>
    </source>
</evidence>